<accession>A0A2T7DNR1</accession>
<feature type="compositionally biased region" description="Pro residues" evidence="1">
    <location>
        <begin position="35"/>
        <end position="52"/>
    </location>
</feature>
<evidence type="ECO:0000313" key="3">
    <source>
        <dbReference type="Proteomes" id="UP000244336"/>
    </source>
</evidence>
<dbReference type="Proteomes" id="UP000244336">
    <property type="component" value="Chromosome 5"/>
</dbReference>
<feature type="region of interest" description="Disordered" evidence="1">
    <location>
        <begin position="1"/>
        <end position="77"/>
    </location>
</feature>
<proteinExistence type="predicted"/>
<keyword evidence="3" id="KW-1185">Reference proteome</keyword>
<dbReference type="AlphaFoldDB" id="A0A2T7DNR1"/>
<evidence type="ECO:0000313" key="2">
    <source>
        <dbReference type="EMBL" id="PUZ57228.1"/>
    </source>
</evidence>
<sequence>MAKKLSLLPRTSVNRRPAEKITRSVNLPRERHPQDPPVAPVHHAPPTPPLRPLPHLFQSRSGVPSPMRRQRWPTPSPSIRVASTMAAAATHPCPSPLHLRRLERRPAAYPHRAQIDRPPRIDAALRQTRGTAAPGPALRPVVPEPPLRRRSASRPLPPAPP</sequence>
<protein>
    <submittedName>
        <fullName evidence="2">Uncharacterized protein</fullName>
    </submittedName>
</protein>
<reference evidence="2 3" key="1">
    <citation type="submission" date="2018-04" db="EMBL/GenBank/DDBJ databases">
        <title>WGS assembly of Panicum hallii var. hallii HAL2.</title>
        <authorList>
            <person name="Lovell J."/>
            <person name="Jenkins J."/>
            <person name="Lowry D."/>
            <person name="Mamidi S."/>
            <person name="Sreedasyam A."/>
            <person name="Weng X."/>
            <person name="Barry K."/>
            <person name="Bonette J."/>
            <person name="Campitelli B."/>
            <person name="Daum C."/>
            <person name="Gordon S."/>
            <person name="Gould B."/>
            <person name="Lipzen A."/>
            <person name="MacQueen A."/>
            <person name="Palacio-Mejia J."/>
            <person name="Plott C."/>
            <person name="Shakirov E."/>
            <person name="Shu S."/>
            <person name="Yoshinaga Y."/>
            <person name="Zane M."/>
            <person name="Rokhsar D."/>
            <person name="Grimwood J."/>
            <person name="Schmutz J."/>
            <person name="Juenger T."/>
        </authorList>
    </citation>
    <scope>NUCLEOTIDE SEQUENCE [LARGE SCALE GENOMIC DNA]</scope>
    <source>
        <strain evidence="3">cv. HAL2</strain>
    </source>
</reference>
<dbReference type="Gramene" id="PUZ57228">
    <property type="protein sequence ID" value="PUZ57228"/>
    <property type="gene ID" value="GQ55_5G412600"/>
</dbReference>
<evidence type="ECO:0000256" key="1">
    <source>
        <dbReference type="SAM" id="MobiDB-lite"/>
    </source>
</evidence>
<dbReference type="EMBL" id="CM009753">
    <property type="protein sequence ID" value="PUZ57228.1"/>
    <property type="molecule type" value="Genomic_DNA"/>
</dbReference>
<organism evidence="2 3">
    <name type="scientific">Panicum hallii var. hallii</name>
    <dbReference type="NCBI Taxonomy" id="1504633"/>
    <lineage>
        <taxon>Eukaryota</taxon>
        <taxon>Viridiplantae</taxon>
        <taxon>Streptophyta</taxon>
        <taxon>Embryophyta</taxon>
        <taxon>Tracheophyta</taxon>
        <taxon>Spermatophyta</taxon>
        <taxon>Magnoliopsida</taxon>
        <taxon>Liliopsida</taxon>
        <taxon>Poales</taxon>
        <taxon>Poaceae</taxon>
        <taxon>PACMAD clade</taxon>
        <taxon>Panicoideae</taxon>
        <taxon>Panicodae</taxon>
        <taxon>Paniceae</taxon>
        <taxon>Panicinae</taxon>
        <taxon>Panicum</taxon>
        <taxon>Panicum sect. Panicum</taxon>
    </lineage>
</organism>
<feature type="compositionally biased region" description="Basic and acidic residues" evidence="1">
    <location>
        <begin position="16"/>
        <end position="34"/>
    </location>
</feature>
<name>A0A2T7DNR1_9POAL</name>
<gene>
    <name evidence="2" type="ORF">GQ55_5G412600</name>
</gene>
<feature type="region of interest" description="Disordered" evidence="1">
    <location>
        <begin position="108"/>
        <end position="161"/>
    </location>
</feature>